<dbReference type="InterPro" id="IPR036812">
    <property type="entry name" value="NAD(P)_OxRdtase_dom_sf"/>
</dbReference>
<dbReference type="Pfam" id="PF00248">
    <property type="entry name" value="Aldo_ket_red"/>
    <property type="match status" value="1"/>
</dbReference>
<evidence type="ECO:0000256" key="3">
    <source>
        <dbReference type="ARBA" id="ARBA00023002"/>
    </source>
</evidence>
<evidence type="ECO:0000256" key="2">
    <source>
        <dbReference type="ARBA" id="ARBA00022857"/>
    </source>
</evidence>
<evidence type="ECO:0000256" key="4">
    <source>
        <dbReference type="PIRSR" id="PIRSR000097-1"/>
    </source>
</evidence>
<gene>
    <name evidence="8" type="primary">gld1</name>
    <name evidence="8" type="ORF">C8035_v011512</name>
</gene>
<dbReference type="AlphaFoldDB" id="A0A4R8QHY5"/>
<dbReference type="PANTHER" id="PTHR11732">
    <property type="entry name" value="ALDO/KETO REDUCTASE"/>
    <property type="match status" value="1"/>
</dbReference>
<dbReference type="Proteomes" id="UP000295083">
    <property type="component" value="Unassembled WGS sequence"/>
</dbReference>
<organism evidence="8 9">
    <name type="scientific">Colletotrichum spinosum</name>
    <dbReference type="NCBI Taxonomy" id="1347390"/>
    <lineage>
        <taxon>Eukaryota</taxon>
        <taxon>Fungi</taxon>
        <taxon>Dikarya</taxon>
        <taxon>Ascomycota</taxon>
        <taxon>Pezizomycotina</taxon>
        <taxon>Sordariomycetes</taxon>
        <taxon>Hypocreomycetidae</taxon>
        <taxon>Glomerellales</taxon>
        <taxon>Glomerellaceae</taxon>
        <taxon>Colletotrichum</taxon>
        <taxon>Colletotrichum orbiculare species complex</taxon>
    </lineage>
</organism>
<dbReference type="GO" id="GO:0016491">
    <property type="term" value="F:oxidoreductase activity"/>
    <property type="evidence" value="ECO:0007669"/>
    <property type="project" value="UniProtKB-KW"/>
</dbReference>
<feature type="binding site" evidence="5">
    <location>
        <position position="114"/>
    </location>
    <ligand>
        <name>substrate</name>
    </ligand>
</feature>
<protein>
    <submittedName>
        <fullName evidence="8">D/L-glyceraldehyde reductase</fullName>
    </submittedName>
</protein>
<evidence type="ECO:0000313" key="9">
    <source>
        <dbReference type="Proteomes" id="UP000295083"/>
    </source>
</evidence>
<proteinExistence type="inferred from homology"/>
<evidence type="ECO:0000256" key="1">
    <source>
        <dbReference type="ARBA" id="ARBA00007905"/>
    </source>
</evidence>
<dbReference type="Gene3D" id="3.20.20.100">
    <property type="entry name" value="NADP-dependent oxidoreductase domain"/>
    <property type="match status" value="1"/>
</dbReference>
<comment type="caution">
    <text evidence="8">The sequence shown here is derived from an EMBL/GenBank/DDBJ whole genome shotgun (WGS) entry which is preliminary data.</text>
</comment>
<feature type="domain" description="NADP-dependent oxidoreductase" evidence="7">
    <location>
        <begin position="18"/>
        <end position="288"/>
    </location>
</feature>
<keyword evidence="3" id="KW-0560">Oxidoreductase</keyword>
<name>A0A4R8QHY5_9PEZI</name>
<accession>A0A4R8QHY5</accession>
<dbReference type="InterPro" id="IPR023210">
    <property type="entry name" value="NADP_OxRdtase_dom"/>
</dbReference>
<dbReference type="SUPFAM" id="SSF51430">
    <property type="entry name" value="NAD(P)-linked oxidoreductase"/>
    <property type="match status" value="1"/>
</dbReference>
<comment type="similarity">
    <text evidence="1">Belongs to the aldo/keto reductase family.</text>
</comment>
<dbReference type="InterPro" id="IPR020471">
    <property type="entry name" value="AKR"/>
</dbReference>
<evidence type="ECO:0000256" key="5">
    <source>
        <dbReference type="PIRSR" id="PIRSR000097-2"/>
    </source>
</evidence>
<reference evidence="8 9" key="1">
    <citation type="submission" date="2018-11" db="EMBL/GenBank/DDBJ databases">
        <title>Genome sequence and assembly of Colletotrichum spinosum.</title>
        <authorList>
            <person name="Gan P."/>
            <person name="Shirasu K."/>
        </authorList>
    </citation>
    <scope>NUCLEOTIDE SEQUENCE [LARGE SCALE GENOMIC DNA]</scope>
    <source>
        <strain evidence="8 9">CBS 515.97</strain>
    </source>
</reference>
<evidence type="ECO:0000259" key="7">
    <source>
        <dbReference type="Pfam" id="PF00248"/>
    </source>
</evidence>
<sequence>MSFGNKAKLNSGAEIPTLGYGTWQSSPGEVSVGIFEALKAGYRHLDLAKIYQNQPEVAEGLKKAFAEIPGLKREDIFITSKLWNNNHRPENVEAALDETLKELGLDYLDLYLIHWPVAFKKKGDELFPKANDNEVELDQEVSLVDTWKALIDLPKSKVKSIGVSNFTIEDLQTIIDATGVTPAVNQIERHPLLQQNDTLIKYAKEKGIHITAYSAFGNNGFGLPLLIENDVVKKIADRLSATPAQVVLAWSQVGGHSVIPKSVTPSRIQSNFQEVKISDDDVSAINAIGNEPRRYNVPFTYKPRWNINIWDDKEEKEAANRVVRKL</sequence>
<dbReference type="EMBL" id="QAPG01000062">
    <property type="protein sequence ID" value="TDZ33603.1"/>
    <property type="molecule type" value="Genomic_DNA"/>
</dbReference>
<keyword evidence="2" id="KW-0521">NADP</keyword>
<feature type="active site" description="Proton donor" evidence="4">
    <location>
        <position position="51"/>
    </location>
</feature>
<keyword evidence="9" id="KW-1185">Reference proteome</keyword>
<feature type="site" description="Lowers pKa of active site Tyr" evidence="6">
    <location>
        <position position="81"/>
    </location>
</feature>
<dbReference type="FunFam" id="3.20.20.100:FF:000007">
    <property type="entry name" value="NAD(P)H-dependent D-xylose reductase xyl1"/>
    <property type="match status" value="1"/>
</dbReference>
<dbReference type="PIRSF" id="PIRSF000097">
    <property type="entry name" value="AKR"/>
    <property type="match status" value="1"/>
</dbReference>
<evidence type="ECO:0000313" key="8">
    <source>
        <dbReference type="EMBL" id="TDZ33603.1"/>
    </source>
</evidence>
<evidence type="ECO:0000256" key="6">
    <source>
        <dbReference type="PIRSR" id="PIRSR000097-3"/>
    </source>
</evidence>
<dbReference type="PRINTS" id="PR00069">
    <property type="entry name" value="ALDKETRDTASE"/>
</dbReference>